<evidence type="ECO:0008006" key="3">
    <source>
        <dbReference type="Google" id="ProtNLM"/>
    </source>
</evidence>
<evidence type="ECO:0000313" key="1">
    <source>
        <dbReference type="EMBL" id="GAA2485896.1"/>
    </source>
</evidence>
<keyword evidence="2" id="KW-1185">Reference proteome</keyword>
<name>A0ABN3LN32_9ACTN</name>
<gene>
    <name evidence="1" type="ORF">GCM10010393_16240</name>
</gene>
<comment type="caution">
    <text evidence="1">The sequence shown here is derived from an EMBL/GenBank/DDBJ whole genome shotgun (WGS) entry which is preliminary data.</text>
</comment>
<sequence length="78" mass="8327">MVCGNLPDESTTVLQMGSPPVQVSEGARILIKGRDYEKTISLARRGDRVLTGVSARHVLAVVSEQPGHRQTSAVQNSA</sequence>
<proteinExistence type="predicted"/>
<reference evidence="1 2" key="1">
    <citation type="journal article" date="2019" name="Int. J. Syst. Evol. Microbiol.">
        <title>The Global Catalogue of Microorganisms (GCM) 10K type strain sequencing project: providing services to taxonomists for standard genome sequencing and annotation.</title>
        <authorList>
            <consortium name="The Broad Institute Genomics Platform"/>
            <consortium name="The Broad Institute Genome Sequencing Center for Infectious Disease"/>
            <person name="Wu L."/>
            <person name="Ma J."/>
        </authorList>
    </citation>
    <scope>NUCLEOTIDE SEQUENCE [LARGE SCALE GENOMIC DNA]</scope>
    <source>
        <strain evidence="1 2">JCM 5062</strain>
    </source>
</reference>
<protein>
    <recommendedName>
        <fullName evidence="3">NfeD-like C-terminal domain-containing protein</fullName>
    </recommendedName>
</protein>
<organism evidence="1 2">
    <name type="scientific">Streptomyces gobitricini</name>
    <dbReference type="NCBI Taxonomy" id="68211"/>
    <lineage>
        <taxon>Bacteria</taxon>
        <taxon>Bacillati</taxon>
        <taxon>Actinomycetota</taxon>
        <taxon>Actinomycetes</taxon>
        <taxon>Kitasatosporales</taxon>
        <taxon>Streptomycetaceae</taxon>
        <taxon>Streptomyces</taxon>
    </lineage>
</organism>
<evidence type="ECO:0000313" key="2">
    <source>
        <dbReference type="Proteomes" id="UP001499942"/>
    </source>
</evidence>
<dbReference type="EMBL" id="BAAASR010000007">
    <property type="protein sequence ID" value="GAA2485896.1"/>
    <property type="molecule type" value="Genomic_DNA"/>
</dbReference>
<dbReference type="Proteomes" id="UP001499942">
    <property type="component" value="Unassembled WGS sequence"/>
</dbReference>
<accession>A0ABN3LN32</accession>
<dbReference type="RefSeq" id="WP_344358234.1">
    <property type="nucleotide sequence ID" value="NZ_BAAASR010000007.1"/>
</dbReference>